<dbReference type="Pfam" id="PF08941">
    <property type="entry name" value="USP8_interact"/>
    <property type="match status" value="1"/>
</dbReference>
<evidence type="ECO:0000256" key="14">
    <source>
        <dbReference type="SAM" id="MobiDB-lite"/>
    </source>
</evidence>
<feature type="region of interest" description="Disordered" evidence="14">
    <location>
        <begin position="105"/>
        <end position="130"/>
    </location>
</feature>
<dbReference type="PROSITE" id="PS50089">
    <property type="entry name" value="ZF_RING_2"/>
    <property type="match status" value="1"/>
</dbReference>
<evidence type="ECO:0000256" key="9">
    <source>
        <dbReference type="ARBA" id="ARBA00022833"/>
    </source>
</evidence>
<comment type="pathway">
    <text evidence="2">Protein modification; protein ubiquitination.</text>
</comment>
<evidence type="ECO:0000256" key="7">
    <source>
        <dbReference type="ARBA" id="ARBA00022771"/>
    </source>
</evidence>
<dbReference type="SUPFAM" id="SSF160088">
    <property type="entry name" value="NRDP1 C-terminal domain-like"/>
    <property type="match status" value="1"/>
</dbReference>
<keyword evidence="7 12" id="KW-0863">Zinc-finger</keyword>
<keyword evidence="6" id="KW-0479">Metal-binding</keyword>
<keyword evidence="8" id="KW-0833">Ubl conjugation pathway</keyword>
<evidence type="ECO:0000259" key="15">
    <source>
        <dbReference type="PROSITE" id="PS50089"/>
    </source>
</evidence>
<dbReference type="Gene3D" id="3.30.40.10">
    <property type="entry name" value="Zinc/RING finger domain, C3HC4 (zinc finger)"/>
    <property type="match status" value="1"/>
</dbReference>
<keyword evidence="13" id="KW-0175">Coiled coil</keyword>
<gene>
    <name evidence="16" type="ORF">MPIPNATIZW_LOCUS6373</name>
</gene>
<keyword evidence="17" id="KW-1185">Reference proteome</keyword>
<proteinExistence type="predicted"/>
<organism evidence="16 17">
    <name type="scientific">Pipistrellus nathusii</name>
    <name type="common">Nathusius' pipistrelle</name>
    <dbReference type="NCBI Taxonomy" id="59473"/>
    <lineage>
        <taxon>Eukaryota</taxon>
        <taxon>Metazoa</taxon>
        <taxon>Chordata</taxon>
        <taxon>Craniata</taxon>
        <taxon>Vertebrata</taxon>
        <taxon>Euteleostomi</taxon>
        <taxon>Mammalia</taxon>
        <taxon>Eutheria</taxon>
        <taxon>Laurasiatheria</taxon>
        <taxon>Chiroptera</taxon>
        <taxon>Yangochiroptera</taxon>
        <taxon>Vespertilionidae</taxon>
        <taxon>Pipistrellus</taxon>
    </lineage>
</organism>
<accession>A0ABN9ZP76</accession>
<dbReference type="InterPro" id="IPR037255">
    <property type="entry name" value="NRDP1_C"/>
</dbReference>
<dbReference type="InterPro" id="IPR015036">
    <property type="entry name" value="NRDP1"/>
</dbReference>
<dbReference type="EMBL" id="OY882873">
    <property type="protein sequence ID" value="CAK6438067.1"/>
    <property type="molecule type" value="Genomic_DNA"/>
</dbReference>
<evidence type="ECO:0000256" key="6">
    <source>
        <dbReference type="ARBA" id="ARBA00022723"/>
    </source>
</evidence>
<protein>
    <recommendedName>
        <fullName evidence="4">E3 ubiquitin-protein ligase NRDP1</fullName>
        <ecNumber evidence="3">2.3.2.27</ecNumber>
    </recommendedName>
    <alternativeName>
        <fullName evidence="10">RING finger protein 41</fullName>
    </alternativeName>
    <alternativeName>
        <fullName evidence="11">RING-type E3 ubiquitin transferase NRDP1</fullName>
    </alternativeName>
</protein>
<evidence type="ECO:0000256" key="5">
    <source>
        <dbReference type="ARBA" id="ARBA00022679"/>
    </source>
</evidence>
<evidence type="ECO:0000313" key="17">
    <source>
        <dbReference type="Proteomes" id="UP001314169"/>
    </source>
</evidence>
<evidence type="ECO:0000313" key="16">
    <source>
        <dbReference type="EMBL" id="CAK6438067.1"/>
    </source>
</evidence>
<evidence type="ECO:0000256" key="4">
    <source>
        <dbReference type="ARBA" id="ARBA00015711"/>
    </source>
</evidence>
<evidence type="ECO:0000256" key="12">
    <source>
        <dbReference type="PROSITE-ProRule" id="PRU00175"/>
    </source>
</evidence>
<dbReference type="Proteomes" id="UP001314169">
    <property type="component" value="Chromosome 16"/>
</dbReference>
<dbReference type="Pfam" id="PF13923">
    <property type="entry name" value="zf-C3HC4_2"/>
    <property type="match status" value="1"/>
</dbReference>
<evidence type="ECO:0000256" key="11">
    <source>
        <dbReference type="ARBA" id="ARBA00031762"/>
    </source>
</evidence>
<evidence type="ECO:0000256" key="3">
    <source>
        <dbReference type="ARBA" id="ARBA00012483"/>
    </source>
</evidence>
<reference evidence="16" key="1">
    <citation type="submission" date="2023-12" db="EMBL/GenBank/DDBJ databases">
        <authorList>
            <person name="Brown T."/>
        </authorList>
    </citation>
    <scope>NUCLEOTIDE SEQUENCE</scope>
</reference>
<dbReference type="InterPro" id="IPR013083">
    <property type="entry name" value="Znf_RING/FYVE/PHD"/>
</dbReference>
<feature type="coiled-coil region" evidence="13">
    <location>
        <begin position="137"/>
        <end position="171"/>
    </location>
</feature>
<comment type="catalytic activity">
    <reaction evidence="1">
        <text>S-ubiquitinyl-[E2 ubiquitin-conjugating enzyme]-L-cysteine + [acceptor protein]-L-lysine = [E2 ubiquitin-conjugating enzyme]-L-cysteine + N(6)-ubiquitinyl-[acceptor protein]-L-lysine.</text>
        <dbReference type="EC" id="2.3.2.27"/>
    </reaction>
</comment>
<dbReference type="PANTHER" id="PTHR10131:SF157">
    <property type="entry name" value="RECEPTOR-ASSOCIATED FACTOR, PUTATIVE-RELATED"/>
    <property type="match status" value="1"/>
</dbReference>
<name>A0ABN9ZP76_PIPNA</name>
<evidence type="ECO:0000256" key="10">
    <source>
        <dbReference type="ARBA" id="ARBA00030556"/>
    </source>
</evidence>
<dbReference type="PROSITE" id="PS00518">
    <property type="entry name" value="ZF_RING_1"/>
    <property type="match status" value="1"/>
</dbReference>
<dbReference type="EC" id="2.3.2.27" evidence="3"/>
<evidence type="ECO:0000256" key="8">
    <source>
        <dbReference type="ARBA" id="ARBA00022786"/>
    </source>
</evidence>
<keyword evidence="9" id="KW-0862">Zinc</keyword>
<evidence type="ECO:0000256" key="1">
    <source>
        <dbReference type="ARBA" id="ARBA00000900"/>
    </source>
</evidence>
<dbReference type="SUPFAM" id="SSF57850">
    <property type="entry name" value="RING/U-box"/>
    <property type="match status" value="1"/>
</dbReference>
<dbReference type="InterPro" id="IPR001841">
    <property type="entry name" value="Znf_RING"/>
</dbReference>
<dbReference type="CDD" id="cd16634">
    <property type="entry name" value="mRING-HC-C3HC3D_Nrdp1"/>
    <property type="match status" value="1"/>
</dbReference>
<evidence type="ECO:0000256" key="2">
    <source>
        <dbReference type="ARBA" id="ARBA00004906"/>
    </source>
</evidence>
<feature type="domain" description="RING-type" evidence="15">
    <location>
        <begin position="18"/>
        <end position="57"/>
    </location>
</feature>
<sequence length="316" mass="34903">MGYDVTRFQGDVDEDLLCPICGGVLEEPVQAPRCEHAFCGACIAQWFSQQQTCPVDRSAVTVAHLGPVPRIMHNMLSKLRIACDNAAFGCDAVVRLDGLTSHLSDCEHNPRRRRRRQGEQGDGLEGPREELPARHCLPHLRALVQQQQARLAQLERASADHALQLAEQKRAIQQLKAHLAPDLQGGPGEPRGEAGEEVLRWVSSLQPARVTRWGGMISTPDAGLQAAMERSLLDSGCPAPVVGELIQNAHERSWPQGLATLETRQTNRRCYKNYVAKRIPGRQAVVVMACENRHMGEGMVREPGLVMIFSHGVEEM</sequence>
<dbReference type="SMART" id="SM00184">
    <property type="entry name" value="RING"/>
    <property type="match status" value="1"/>
</dbReference>
<dbReference type="PANTHER" id="PTHR10131">
    <property type="entry name" value="TNF RECEPTOR ASSOCIATED FACTOR"/>
    <property type="match status" value="1"/>
</dbReference>
<keyword evidence="5" id="KW-0808">Transferase</keyword>
<dbReference type="SUPFAM" id="SSF49599">
    <property type="entry name" value="TRAF domain-like"/>
    <property type="match status" value="1"/>
</dbReference>
<dbReference type="InterPro" id="IPR017907">
    <property type="entry name" value="Znf_RING_CS"/>
</dbReference>
<evidence type="ECO:0000256" key="13">
    <source>
        <dbReference type="SAM" id="Coils"/>
    </source>
</evidence>